<keyword evidence="2" id="KW-1185">Reference proteome</keyword>
<gene>
    <name evidence="1" type="ORF">MTR67_026280</name>
</gene>
<sequence>MSQNRLFSTKSHSIDSITPTQVLLATKENKLIDTSVKNVGLIKALEQRLHLIPLNQIPQGSSLFQFFDHQRKEMDFISDRILEMKYGRIESAENPIPPPTSFPLSPQTHFILRQDNPFSIFNDRSHMPLSFAPVPDENRFNIAKFVWDLKNAVAAQNKTEVVLQQSKRKMDLHTRTNNKVVPISSHIAPSGDLVYLDLGPSIQHVDLEVSKYDMSPEDYNLIKHGLLDDDKDDNLDSNILIEETLSGIEEFYDAVEQQSNSDVVEQQRKKRELAQLLADTVEHTSICTIKKDIVADEGPPKVTLIYDGPDSQLKDVLFQTSDLKEKEVNVISGIETPHVQLAIYPAKWDRPI</sequence>
<name>A0AAF0R571_SOLVR</name>
<evidence type="ECO:0000313" key="2">
    <source>
        <dbReference type="Proteomes" id="UP001234989"/>
    </source>
</evidence>
<proteinExistence type="predicted"/>
<dbReference type="AlphaFoldDB" id="A0AAF0R571"/>
<accession>A0AAF0R571</accession>
<reference evidence="1" key="1">
    <citation type="submission" date="2023-08" db="EMBL/GenBank/DDBJ databases">
        <title>A de novo genome assembly of Solanum verrucosum Schlechtendal, a Mexican diploid species geographically isolated from the other diploid A-genome species in potato relatives.</title>
        <authorList>
            <person name="Hosaka K."/>
        </authorList>
    </citation>
    <scope>NUCLEOTIDE SEQUENCE</scope>
    <source>
        <tissue evidence="1">Young leaves</tissue>
    </source>
</reference>
<organism evidence="1 2">
    <name type="scientific">Solanum verrucosum</name>
    <dbReference type="NCBI Taxonomy" id="315347"/>
    <lineage>
        <taxon>Eukaryota</taxon>
        <taxon>Viridiplantae</taxon>
        <taxon>Streptophyta</taxon>
        <taxon>Embryophyta</taxon>
        <taxon>Tracheophyta</taxon>
        <taxon>Spermatophyta</taxon>
        <taxon>Magnoliopsida</taxon>
        <taxon>eudicotyledons</taxon>
        <taxon>Gunneridae</taxon>
        <taxon>Pentapetalae</taxon>
        <taxon>asterids</taxon>
        <taxon>lamiids</taxon>
        <taxon>Solanales</taxon>
        <taxon>Solanaceae</taxon>
        <taxon>Solanoideae</taxon>
        <taxon>Solaneae</taxon>
        <taxon>Solanum</taxon>
    </lineage>
</organism>
<evidence type="ECO:0000313" key="1">
    <source>
        <dbReference type="EMBL" id="WMV32895.1"/>
    </source>
</evidence>
<dbReference type="EMBL" id="CP133617">
    <property type="protein sequence ID" value="WMV32895.1"/>
    <property type="molecule type" value="Genomic_DNA"/>
</dbReference>
<protein>
    <submittedName>
        <fullName evidence="1">Uncharacterized protein</fullName>
    </submittedName>
</protein>
<dbReference type="Proteomes" id="UP001234989">
    <property type="component" value="Chromosome 6"/>
</dbReference>